<evidence type="ECO:0000313" key="2">
    <source>
        <dbReference type="EMBL" id="PNP81000.1"/>
    </source>
</evidence>
<name>A0A2K0WFG2_GIBNY</name>
<reference evidence="2 3" key="1">
    <citation type="submission" date="2017-06" db="EMBL/GenBank/DDBJ databases">
        <title>Genome of Fusarium nygamai isolate CS10214.</title>
        <authorList>
            <person name="Gardiner D.M."/>
            <person name="Obanor F."/>
            <person name="Kazan K."/>
        </authorList>
    </citation>
    <scope>NUCLEOTIDE SEQUENCE [LARGE SCALE GENOMIC DNA]</scope>
    <source>
        <strain evidence="2 3">CS10214</strain>
    </source>
</reference>
<dbReference type="OrthoDB" id="5296964at2759"/>
<dbReference type="AlphaFoldDB" id="A0A2K0WFG2"/>
<evidence type="ECO:0000256" key="1">
    <source>
        <dbReference type="SAM" id="MobiDB-lite"/>
    </source>
</evidence>
<comment type="caution">
    <text evidence="2">The sequence shown here is derived from an EMBL/GenBank/DDBJ whole genome shotgun (WGS) entry which is preliminary data.</text>
</comment>
<proteinExistence type="predicted"/>
<gene>
    <name evidence="2" type="ORF">FNYG_05467</name>
</gene>
<dbReference type="InterPro" id="IPR046670">
    <property type="entry name" value="DUF6540"/>
</dbReference>
<protein>
    <submittedName>
        <fullName evidence="2">Uncharacterized protein</fullName>
    </submittedName>
</protein>
<feature type="region of interest" description="Disordered" evidence="1">
    <location>
        <begin position="120"/>
        <end position="145"/>
    </location>
</feature>
<organism evidence="2 3">
    <name type="scientific">Gibberella nygamai</name>
    <name type="common">Bean root rot disease fungus</name>
    <name type="synonym">Fusarium nygamai</name>
    <dbReference type="NCBI Taxonomy" id="42673"/>
    <lineage>
        <taxon>Eukaryota</taxon>
        <taxon>Fungi</taxon>
        <taxon>Dikarya</taxon>
        <taxon>Ascomycota</taxon>
        <taxon>Pezizomycotina</taxon>
        <taxon>Sordariomycetes</taxon>
        <taxon>Hypocreomycetidae</taxon>
        <taxon>Hypocreales</taxon>
        <taxon>Nectriaceae</taxon>
        <taxon>Fusarium</taxon>
        <taxon>Fusarium fujikuroi species complex</taxon>
    </lineage>
</organism>
<accession>A0A2K0WFG2</accession>
<sequence>MSTLNLYLAISKERGQGQPRHWILILAEENATHGIFYHITGRPMHGKPYEVTIEPKRVESHGIEKRHLIAQVLEKDRQKIKAAVRQAPPLFCQRLILNVLEDLEKQGVVSKGTCSEWNEALETDPFSDDGAPSKTSSGGGDTTDA</sequence>
<keyword evidence="3" id="KW-1185">Reference proteome</keyword>
<dbReference type="Pfam" id="PF20174">
    <property type="entry name" value="DUF6540"/>
    <property type="match status" value="1"/>
</dbReference>
<dbReference type="EMBL" id="MTQA01000071">
    <property type="protein sequence ID" value="PNP81000.1"/>
    <property type="molecule type" value="Genomic_DNA"/>
</dbReference>
<dbReference type="Proteomes" id="UP000236664">
    <property type="component" value="Unassembled WGS sequence"/>
</dbReference>
<dbReference type="STRING" id="42673.A0A2K0WFG2"/>
<evidence type="ECO:0000313" key="3">
    <source>
        <dbReference type="Proteomes" id="UP000236664"/>
    </source>
</evidence>